<dbReference type="EMBL" id="JBHSWD010000005">
    <property type="protein sequence ID" value="MFC6593112.1"/>
    <property type="molecule type" value="Genomic_DNA"/>
</dbReference>
<dbReference type="Gene3D" id="1.10.10.10">
    <property type="entry name" value="Winged helix-like DNA-binding domain superfamily/Winged helix DNA-binding domain"/>
    <property type="match status" value="1"/>
</dbReference>
<evidence type="ECO:0000313" key="3">
    <source>
        <dbReference type="EMBL" id="MFC6593103.1"/>
    </source>
</evidence>
<name>A0ABW1YHP0_9DEIO</name>
<dbReference type="Pfam" id="PF13545">
    <property type="entry name" value="HTH_Crp_2"/>
    <property type="match status" value="1"/>
</dbReference>
<dbReference type="EMBL" id="JBHSWD010000004">
    <property type="protein sequence ID" value="MFC6593092.1"/>
    <property type="molecule type" value="Genomic_DNA"/>
</dbReference>
<comment type="caution">
    <text evidence="4">The sequence shown here is derived from an EMBL/GenBank/DDBJ whole genome shotgun (WGS) entry which is preliminary data.</text>
</comment>
<dbReference type="Proteomes" id="UP001596297">
    <property type="component" value="Unassembled WGS sequence"/>
</dbReference>
<reference evidence="4" key="1">
    <citation type="journal article" date="2014" name="Int. J. Syst. Evol. Microbiol.">
        <title>Complete genome of a new Firmicutes species belonging to the dominant human colonic microbiota ('Ruminococcus bicirculans') reveals two chromosomes and a selective capacity to utilize plant glucans.</title>
        <authorList>
            <consortium name="NISC Comparative Sequencing Program"/>
            <person name="Wegmann U."/>
            <person name="Louis P."/>
            <person name="Goesmann A."/>
            <person name="Henrissat B."/>
            <person name="Duncan S.H."/>
            <person name="Flint H.J."/>
        </authorList>
    </citation>
    <scope>NUCLEOTIDE SEQUENCE</scope>
    <source>
        <strain evidence="4">NBRC 112440</strain>
    </source>
</reference>
<evidence type="ECO:0000259" key="1">
    <source>
        <dbReference type="Pfam" id="PF13545"/>
    </source>
</evidence>
<dbReference type="EMBL" id="JBHSWD010000004">
    <property type="protein sequence ID" value="MFC6593103.1"/>
    <property type="molecule type" value="Genomic_DNA"/>
</dbReference>
<reference evidence="4" key="3">
    <citation type="submission" date="2024-09" db="EMBL/GenBank/DDBJ databases">
        <authorList>
            <person name="Sun Q."/>
            <person name="Mori K."/>
        </authorList>
    </citation>
    <scope>NUCLEOTIDE SEQUENCE</scope>
    <source>
        <strain evidence="4">NBRC 112440</strain>
    </source>
</reference>
<evidence type="ECO:0000313" key="2">
    <source>
        <dbReference type="EMBL" id="MFC6593092.1"/>
    </source>
</evidence>
<evidence type="ECO:0000313" key="4">
    <source>
        <dbReference type="EMBL" id="MFC6593112.1"/>
    </source>
</evidence>
<sequence>MIIIQLQEYKGAGDSLLFVKPSAAAVYWFLIARGEVEYTNQEELADAVGISYGTFKDGLRELRQQGLVERDKKHIRLLCSEHSTGER</sequence>
<feature type="domain" description="HTH crp-type" evidence="1">
    <location>
        <begin position="39"/>
        <end position="78"/>
    </location>
</feature>
<organism evidence="4 5">
    <name type="scientific">Deinococcus lacus</name>
    <dbReference type="NCBI Taxonomy" id="392561"/>
    <lineage>
        <taxon>Bacteria</taxon>
        <taxon>Thermotogati</taxon>
        <taxon>Deinococcota</taxon>
        <taxon>Deinococci</taxon>
        <taxon>Deinococcales</taxon>
        <taxon>Deinococcaceae</taxon>
        <taxon>Deinococcus</taxon>
    </lineage>
</organism>
<dbReference type="InterPro" id="IPR012318">
    <property type="entry name" value="HTH_CRP"/>
</dbReference>
<reference evidence="5" key="2">
    <citation type="journal article" date="2019" name="Int. J. Syst. Evol. Microbiol.">
        <title>The Global Catalogue of Microorganisms (GCM) 10K type strain sequencing project: providing services to taxonomists for standard genome sequencing and annotation.</title>
        <authorList>
            <consortium name="The Broad Institute Genomics Platform"/>
            <consortium name="The Broad Institute Genome Sequencing Center for Infectious Disease"/>
            <person name="Wu L."/>
            <person name="Ma J."/>
        </authorList>
    </citation>
    <scope>NUCLEOTIDE SEQUENCE [LARGE SCALE GENOMIC DNA]</scope>
    <source>
        <strain evidence="5">CGMCC 1.15772</strain>
    </source>
</reference>
<dbReference type="RefSeq" id="WP_380084185.1">
    <property type="nucleotide sequence ID" value="NZ_JBHSWD010000004.1"/>
</dbReference>
<dbReference type="InterPro" id="IPR036390">
    <property type="entry name" value="WH_DNA-bd_sf"/>
</dbReference>
<proteinExistence type="predicted"/>
<evidence type="ECO:0000313" key="5">
    <source>
        <dbReference type="Proteomes" id="UP001596297"/>
    </source>
</evidence>
<dbReference type="InterPro" id="IPR036388">
    <property type="entry name" value="WH-like_DNA-bd_sf"/>
</dbReference>
<protein>
    <submittedName>
        <fullName evidence="4">Helix-turn-helix domain-containing protein</fullName>
    </submittedName>
</protein>
<dbReference type="SUPFAM" id="SSF46785">
    <property type="entry name" value="Winged helix' DNA-binding domain"/>
    <property type="match status" value="1"/>
</dbReference>
<gene>
    <name evidence="2" type="ORF">ACFP81_14460</name>
    <name evidence="3" type="ORF">ACFP81_14515</name>
    <name evidence="4" type="ORF">ACFP81_14560</name>
</gene>
<accession>A0ABW1YHP0</accession>
<keyword evidence="5" id="KW-1185">Reference proteome</keyword>